<dbReference type="Proteomes" id="UP001139521">
    <property type="component" value="Unassembled WGS sequence"/>
</dbReference>
<dbReference type="RefSeq" id="WP_249602341.1">
    <property type="nucleotide sequence ID" value="NZ_JAKHSK010000023.1"/>
</dbReference>
<reference evidence="1" key="1">
    <citation type="submission" date="2022-01" db="EMBL/GenBank/DDBJ databases">
        <title>Genome sequencing of Zunongwangia sp. M21534 genome.</title>
        <authorList>
            <person name="Chen Y."/>
            <person name="Dong C."/>
            <person name="Shao Z."/>
        </authorList>
    </citation>
    <scope>NUCLEOTIDE SEQUENCE</scope>
    <source>
        <strain evidence="1">MCCC M21534</strain>
    </source>
</reference>
<accession>A0A9X1ZUU9</accession>
<organism evidence="1 2">
    <name type="scientific">Zunongwangia pacifica</name>
    <dbReference type="NCBI Taxonomy" id="2911062"/>
    <lineage>
        <taxon>Bacteria</taxon>
        <taxon>Pseudomonadati</taxon>
        <taxon>Bacteroidota</taxon>
        <taxon>Flavobacteriia</taxon>
        <taxon>Flavobacteriales</taxon>
        <taxon>Flavobacteriaceae</taxon>
        <taxon>Zunongwangia</taxon>
    </lineage>
</organism>
<comment type="caution">
    <text evidence="1">The sequence shown here is derived from an EMBL/GenBank/DDBJ whole genome shotgun (WGS) entry which is preliminary data.</text>
</comment>
<evidence type="ECO:0000313" key="1">
    <source>
        <dbReference type="EMBL" id="MCL6219625.1"/>
    </source>
</evidence>
<sequence length="112" mass="13140">MKSKKKTNKTCLIILIAFLALLSFGYYKSKSDNDKLNEFAITNGKIVEIYKIFQRGYFVKYGYNVSGKRYYETQKLTIKKELVSIGDVFEVKYSIQDKHVSELNFKKKINNE</sequence>
<dbReference type="AlphaFoldDB" id="A0A9X1ZUU9"/>
<protein>
    <submittedName>
        <fullName evidence="1">Uncharacterized protein</fullName>
    </submittedName>
</protein>
<keyword evidence="2" id="KW-1185">Reference proteome</keyword>
<name>A0A9X1ZUU9_9FLAO</name>
<dbReference type="EMBL" id="JAKHSK010000023">
    <property type="protein sequence ID" value="MCL6219625.1"/>
    <property type="molecule type" value="Genomic_DNA"/>
</dbReference>
<gene>
    <name evidence="1" type="ORF">L1967_15125</name>
</gene>
<proteinExistence type="predicted"/>
<evidence type="ECO:0000313" key="2">
    <source>
        <dbReference type="Proteomes" id="UP001139521"/>
    </source>
</evidence>